<evidence type="ECO:0000313" key="3">
    <source>
        <dbReference type="Proteomes" id="UP000240971"/>
    </source>
</evidence>
<comment type="caution">
    <text evidence="2">The sequence shown here is derived from an EMBL/GenBank/DDBJ whole genome shotgun (WGS) entry which is preliminary data.</text>
</comment>
<keyword evidence="3" id="KW-1185">Reference proteome</keyword>
<dbReference type="Proteomes" id="UP000240971">
    <property type="component" value="Unassembled WGS sequence"/>
</dbReference>
<dbReference type="AlphaFoldDB" id="A0A2P8HP83"/>
<keyword evidence="1" id="KW-0812">Transmembrane</keyword>
<evidence type="ECO:0000256" key="1">
    <source>
        <dbReference type="SAM" id="Phobius"/>
    </source>
</evidence>
<evidence type="ECO:0000313" key="2">
    <source>
        <dbReference type="EMBL" id="PSL48030.1"/>
    </source>
</evidence>
<proteinExistence type="predicted"/>
<feature type="transmembrane region" description="Helical" evidence="1">
    <location>
        <begin position="45"/>
        <end position="68"/>
    </location>
</feature>
<keyword evidence="1" id="KW-1133">Transmembrane helix</keyword>
<evidence type="ECO:0008006" key="4">
    <source>
        <dbReference type="Google" id="ProtNLM"/>
    </source>
</evidence>
<protein>
    <recommendedName>
        <fullName evidence="4">HlyD family secretion protein</fullName>
    </recommendedName>
</protein>
<keyword evidence="1" id="KW-0472">Membrane</keyword>
<dbReference type="OrthoDB" id="7057889at2"/>
<gene>
    <name evidence="2" type="ORF">CLV51_102890</name>
</gene>
<dbReference type="EMBL" id="PYAW01000002">
    <property type="protein sequence ID" value="PSL48030.1"/>
    <property type="molecule type" value="Genomic_DNA"/>
</dbReference>
<dbReference type="Gene3D" id="2.40.30.170">
    <property type="match status" value="1"/>
</dbReference>
<sequence length="184" mass="20583">MSKNKAAITAFLNGITQSDGHQRHASLEEVRSEEVQEIMGKMPPWIVRSGITLIGILVLCAFGSAWFFRYPEVVPANVVITPYMQTYAVRGDVAAADTWKIKAGQKVLIKLTAYPYDEFGMLQGTVTSRAGVMTDSTFYVEIKLDNNLFTSTGKEIPPQFRLEGKAEILQEDRSILQRLFGKLF</sequence>
<dbReference type="RefSeq" id="WP_106528439.1">
    <property type="nucleotide sequence ID" value="NZ_PYAW01000002.1"/>
</dbReference>
<reference evidence="2 3" key="1">
    <citation type="submission" date="2018-03" db="EMBL/GenBank/DDBJ databases">
        <title>Genomic Encyclopedia of Archaeal and Bacterial Type Strains, Phase II (KMG-II): from individual species to whole genera.</title>
        <authorList>
            <person name="Goeker M."/>
        </authorList>
    </citation>
    <scope>NUCLEOTIDE SEQUENCE [LARGE SCALE GENOMIC DNA]</scope>
    <source>
        <strain evidence="2 3">DSM 24859</strain>
    </source>
</reference>
<name>A0A2P8HP83_CHINA</name>
<organism evidence="2 3">
    <name type="scientific">Chitinophaga niastensis</name>
    <dbReference type="NCBI Taxonomy" id="536980"/>
    <lineage>
        <taxon>Bacteria</taxon>
        <taxon>Pseudomonadati</taxon>
        <taxon>Bacteroidota</taxon>
        <taxon>Chitinophagia</taxon>
        <taxon>Chitinophagales</taxon>
        <taxon>Chitinophagaceae</taxon>
        <taxon>Chitinophaga</taxon>
    </lineage>
</organism>
<accession>A0A2P8HP83</accession>